<evidence type="ECO:0000313" key="3">
    <source>
        <dbReference type="Proteomes" id="UP001458880"/>
    </source>
</evidence>
<sequence length="85" mass="9547">MDRDPNVLPQPFRTTVPRGETERTRASSSGSDDERWGCTRAQRWAVGGGSSGDDDHGVMLMLYRRKEGGKFDPVTLLFRNITIPH</sequence>
<name>A0AAW1LZU3_POPJA</name>
<keyword evidence="3" id="KW-1185">Reference proteome</keyword>
<dbReference type="AlphaFoldDB" id="A0AAW1LZU3"/>
<comment type="caution">
    <text evidence="2">The sequence shown here is derived from an EMBL/GenBank/DDBJ whole genome shotgun (WGS) entry which is preliminary data.</text>
</comment>
<protein>
    <submittedName>
        <fullName evidence="2">Uncharacterized protein</fullName>
    </submittedName>
</protein>
<proteinExistence type="predicted"/>
<evidence type="ECO:0000313" key="2">
    <source>
        <dbReference type="EMBL" id="KAK9739069.1"/>
    </source>
</evidence>
<reference evidence="2 3" key="1">
    <citation type="journal article" date="2024" name="BMC Genomics">
        <title>De novo assembly and annotation of Popillia japonica's genome with initial clues to its potential as an invasive pest.</title>
        <authorList>
            <person name="Cucini C."/>
            <person name="Boschi S."/>
            <person name="Funari R."/>
            <person name="Cardaioli E."/>
            <person name="Iannotti N."/>
            <person name="Marturano G."/>
            <person name="Paoli F."/>
            <person name="Bruttini M."/>
            <person name="Carapelli A."/>
            <person name="Frati F."/>
            <person name="Nardi F."/>
        </authorList>
    </citation>
    <scope>NUCLEOTIDE SEQUENCE [LARGE SCALE GENOMIC DNA]</scope>
    <source>
        <strain evidence="2">DMR45628</strain>
    </source>
</reference>
<dbReference type="EMBL" id="JASPKY010000079">
    <property type="protein sequence ID" value="KAK9739069.1"/>
    <property type="molecule type" value="Genomic_DNA"/>
</dbReference>
<accession>A0AAW1LZU3</accession>
<organism evidence="2 3">
    <name type="scientific">Popillia japonica</name>
    <name type="common">Japanese beetle</name>
    <dbReference type="NCBI Taxonomy" id="7064"/>
    <lineage>
        <taxon>Eukaryota</taxon>
        <taxon>Metazoa</taxon>
        <taxon>Ecdysozoa</taxon>
        <taxon>Arthropoda</taxon>
        <taxon>Hexapoda</taxon>
        <taxon>Insecta</taxon>
        <taxon>Pterygota</taxon>
        <taxon>Neoptera</taxon>
        <taxon>Endopterygota</taxon>
        <taxon>Coleoptera</taxon>
        <taxon>Polyphaga</taxon>
        <taxon>Scarabaeiformia</taxon>
        <taxon>Scarabaeidae</taxon>
        <taxon>Rutelinae</taxon>
        <taxon>Popillia</taxon>
    </lineage>
</organism>
<gene>
    <name evidence="2" type="ORF">QE152_g9335</name>
</gene>
<evidence type="ECO:0000256" key="1">
    <source>
        <dbReference type="SAM" id="MobiDB-lite"/>
    </source>
</evidence>
<feature type="region of interest" description="Disordered" evidence="1">
    <location>
        <begin position="1"/>
        <end position="36"/>
    </location>
</feature>
<dbReference type="Proteomes" id="UP001458880">
    <property type="component" value="Unassembled WGS sequence"/>
</dbReference>